<sequence length="57" mass="6465">MILPWEGPRDPRKEEFLLVARPFRVVLGGRVRSQWPGSPHETDAILWLAGRTPSKGT</sequence>
<evidence type="ECO:0000313" key="1">
    <source>
        <dbReference type="EMBL" id="GAA3770275.1"/>
    </source>
</evidence>
<accession>A0ABP7GTL6</accession>
<reference evidence="2" key="1">
    <citation type="journal article" date="2019" name="Int. J. Syst. Evol. Microbiol.">
        <title>The Global Catalogue of Microorganisms (GCM) 10K type strain sequencing project: providing services to taxonomists for standard genome sequencing and annotation.</title>
        <authorList>
            <consortium name="The Broad Institute Genomics Platform"/>
            <consortium name="The Broad Institute Genome Sequencing Center for Infectious Disease"/>
            <person name="Wu L."/>
            <person name="Ma J."/>
        </authorList>
    </citation>
    <scope>NUCLEOTIDE SEQUENCE [LARGE SCALE GENOMIC DNA]</scope>
    <source>
        <strain evidence="2">JCM 17138</strain>
    </source>
</reference>
<dbReference type="EMBL" id="BAABDE010000002">
    <property type="protein sequence ID" value="GAA3770275.1"/>
    <property type="molecule type" value="Genomic_DNA"/>
</dbReference>
<dbReference type="Proteomes" id="UP001501009">
    <property type="component" value="Unassembled WGS sequence"/>
</dbReference>
<organism evidence="1 2">
    <name type="scientific">Streptomyces coacervatus</name>
    <dbReference type="NCBI Taxonomy" id="647381"/>
    <lineage>
        <taxon>Bacteria</taxon>
        <taxon>Bacillati</taxon>
        <taxon>Actinomycetota</taxon>
        <taxon>Actinomycetes</taxon>
        <taxon>Kitasatosporales</taxon>
        <taxon>Streptomycetaceae</taxon>
        <taxon>Streptomyces</taxon>
    </lineage>
</organism>
<name>A0ABP7GTL6_9ACTN</name>
<protein>
    <submittedName>
        <fullName evidence="1">Uncharacterized protein</fullName>
    </submittedName>
</protein>
<keyword evidence="2" id="KW-1185">Reference proteome</keyword>
<proteinExistence type="predicted"/>
<evidence type="ECO:0000313" key="2">
    <source>
        <dbReference type="Proteomes" id="UP001501009"/>
    </source>
</evidence>
<comment type="caution">
    <text evidence="1">The sequence shown here is derived from an EMBL/GenBank/DDBJ whole genome shotgun (WGS) entry which is preliminary data.</text>
</comment>
<gene>
    <name evidence="1" type="ORF">GCM10022403_002030</name>
</gene>